<proteinExistence type="predicted"/>
<dbReference type="AlphaFoldDB" id="A0A1G2M4K1"/>
<dbReference type="SUPFAM" id="SSF55154">
    <property type="entry name" value="CYTH-like phosphatases"/>
    <property type="match status" value="1"/>
</dbReference>
<dbReference type="InterPro" id="IPR033469">
    <property type="entry name" value="CYTH-like_dom_sf"/>
</dbReference>
<dbReference type="EMBL" id="MHRF01000001">
    <property type="protein sequence ID" value="OHA18788.1"/>
    <property type="molecule type" value="Genomic_DNA"/>
</dbReference>
<dbReference type="PROSITE" id="PS51707">
    <property type="entry name" value="CYTH"/>
    <property type="match status" value="1"/>
</dbReference>
<reference evidence="2 3" key="1">
    <citation type="journal article" date="2016" name="Nat. Commun.">
        <title>Thousands of microbial genomes shed light on interconnected biogeochemical processes in an aquifer system.</title>
        <authorList>
            <person name="Anantharaman K."/>
            <person name="Brown C.T."/>
            <person name="Hug L.A."/>
            <person name="Sharon I."/>
            <person name="Castelle C.J."/>
            <person name="Probst A.J."/>
            <person name="Thomas B.C."/>
            <person name="Singh A."/>
            <person name="Wilkins M.J."/>
            <person name="Karaoz U."/>
            <person name="Brodie E.L."/>
            <person name="Williams K.H."/>
            <person name="Hubbard S.S."/>
            <person name="Banfield J.F."/>
        </authorList>
    </citation>
    <scope>NUCLEOTIDE SEQUENCE [LARGE SCALE GENOMIC DNA]</scope>
</reference>
<evidence type="ECO:0000313" key="2">
    <source>
        <dbReference type="EMBL" id="OHA18788.1"/>
    </source>
</evidence>
<feature type="domain" description="CYTH" evidence="1">
    <location>
        <begin position="6"/>
        <end position="176"/>
    </location>
</feature>
<name>A0A1G2M4K1_9BACT</name>
<sequence>MSNSEHKEVEARWLDLDQKELLKKLSEVGAKQIGDFFFREWIFAHPEWMKQFRRVRVRTDGKTHWLTYKANPTWGVDSTEEVEVNISSAEDAVKFLTAIGLPLVRFQEKKRKTFTHGDTTFDIDEWPKIPMVLEIEAPSEAGVRKGAELLGLSWEKAVFEDQAVVHKKYYGVDLFSIADYRFDA</sequence>
<dbReference type="STRING" id="1802301.A2664_04755"/>
<protein>
    <recommendedName>
        <fullName evidence="1">CYTH domain-containing protein</fullName>
    </recommendedName>
</protein>
<evidence type="ECO:0000313" key="3">
    <source>
        <dbReference type="Proteomes" id="UP000178873"/>
    </source>
</evidence>
<accession>A0A1G2M4K1</accession>
<dbReference type="InterPro" id="IPR023577">
    <property type="entry name" value="CYTH_domain"/>
</dbReference>
<gene>
    <name evidence="2" type="ORF">A2664_04755</name>
</gene>
<comment type="caution">
    <text evidence="2">The sequence shown here is derived from an EMBL/GenBank/DDBJ whole genome shotgun (WGS) entry which is preliminary data.</text>
</comment>
<dbReference type="Proteomes" id="UP000178873">
    <property type="component" value="Unassembled WGS sequence"/>
</dbReference>
<dbReference type="Pfam" id="PF01928">
    <property type="entry name" value="CYTH"/>
    <property type="match status" value="1"/>
</dbReference>
<evidence type="ECO:0000259" key="1">
    <source>
        <dbReference type="PROSITE" id="PS51707"/>
    </source>
</evidence>
<dbReference type="Gene3D" id="2.40.320.10">
    <property type="entry name" value="Hypothetical Protein Pfu-838710-001"/>
    <property type="match status" value="1"/>
</dbReference>
<organism evidence="2 3">
    <name type="scientific">Candidatus Taylorbacteria bacterium RIFCSPHIGHO2_01_FULL_46_22b</name>
    <dbReference type="NCBI Taxonomy" id="1802301"/>
    <lineage>
        <taxon>Bacteria</taxon>
        <taxon>Candidatus Tayloriibacteriota</taxon>
    </lineage>
</organism>